<name>A0A1G7YAJ1_9VIBR</name>
<protein>
    <submittedName>
        <fullName evidence="1">Alpha-ribazole phosphatase</fullName>
    </submittedName>
</protein>
<gene>
    <name evidence="1" type="ORF">SAMN04488136_1059</name>
</gene>
<dbReference type="Gene3D" id="3.40.50.1240">
    <property type="entry name" value="Phosphoglycerate mutase-like"/>
    <property type="match status" value="1"/>
</dbReference>
<dbReference type="Pfam" id="PF00300">
    <property type="entry name" value="His_Phos_1"/>
    <property type="match status" value="1"/>
</dbReference>
<accession>A0A1G7YAJ1</accession>
<evidence type="ECO:0000313" key="1">
    <source>
        <dbReference type="EMBL" id="SDG93367.1"/>
    </source>
</evidence>
<dbReference type="PANTHER" id="PTHR48100">
    <property type="entry name" value="BROAD-SPECIFICITY PHOSPHATASE YOR283W-RELATED"/>
    <property type="match status" value="1"/>
</dbReference>
<dbReference type="InterPro" id="IPR029033">
    <property type="entry name" value="His_PPase_superfam"/>
</dbReference>
<dbReference type="GO" id="GO:0016791">
    <property type="term" value="F:phosphatase activity"/>
    <property type="evidence" value="ECO:0007669"/>
    <property type="project" value="TreeGrafter"/>
</dbReference>
<dbReference type="SMART" id="SM00855">
    <property type="entry name" value="PGAM"/>
    <property type="match status" value="1"/>
</dbReference>
<dbReference type="AlphaFoldDB" id="A0A1G7YAJ1"/>
<dbReference type="PANTHER" id="PTHR48100:SF1">
    <property type="entry name" value="HISTIDINE PHOSPHATASE FAMILY PROTEIN-RELATED"/>
    <property type="match status" value="1"/>
</dbReference>
<dbReference type="STRING" id="861298.SAMN04488136_1059"/>
<dbReference type="Proteomes" id="UP000198854">
    <property type="component" value="Unassembled WGS sequence"/>
</dbReference>
<dbReference type="SUPFAM" id="SSF53254">
    <property type="entry name" value="Phosphoglycerate mutase-like"/>
    <property type="match status" value="1"/>
</dbReference>
<dbReference type="OrthoDB" id="9783269at2"/>
<reference evidence="1 2" key="1">
    <citation type="submission" date="2016-10" db="EMBL/GenBank/DDBJ databases">
        <authorList>
            <person name="de Groot N.N."/>
        </authorList>
    </citation>
    <scope>NUCLEOTIDE SEQUENCE [LARGE SCALE GENOMIC DNA]</scope>
    <source>
        <strain evidence="1 2">CGMCC 1.10228</strain>
    </source>
</reference>
<proteinExistence type="predicted"/>
<keyword evidence="2" id="KW-1185">Reference proteome</keyword>
<dbReference type="InterPro" id="IPR050275">
    <property type="entry name" value="PGM_Phosphatase"/>
</dbReference>
<dbReference type="GO" id="GO:0005737">
    <property type="term" value="C:cytoplasm"/>
    <property type="evidence" value="ECO:0007669"/>
    <property type="project" value="TreeGrafter"/>
</dbReference>
<dbReference type="RefSeq" id="WP_093270603.1">
    <property type="nucleotide sequence ID" value="NZ_FNDD01000005.1"/>
</dbReference>
<organism evidence="1 2">
    <name type="scientific">Vibrio xiamenensis</name>
    <dbReference type="NCBI Taxonomy" id="861298"/>
    <lineage>
        <taxon>Bacteria</taxon>
        <taxon>Pseudomonadati</taxon>
        <taxon>Pseudomonadota</taxon>
        <taxon>Gammaproteobacteria</taxon>
        <taxon>Vibrionales</taxon>
        <taxon>Vibrionaceae</taxon>
        <taxon>Vibrio</taxon>
    </lineage>
</organism>
<dbReference type="EMBL" id="FNDD01000005">
    <property type="protein sequence ID" value="SDG93367.1"/>
    <property type="molecule type" value="Genomic_DNA"/>
</dbReference>
<sequence length="201" mass="22580">MSVNIYLIRHGKTLGAAALNGRTDVEVAKKTQQEICQKLLEQYEFTQVVSSPLSRCWELGKLLHQTKPSLSLQSVAAFQELDFGRYDGVPYDELGENWRDLEAFWQAPEKVTLPGAEPLSLGFARVQLAWQQLVLGCQTDTALIAHGGTIRFILADVLGVNWANPKWYSTLEIANQSVTHIEINRYQGETFFKVKTIGARL</sequence>
<dbReference type="CDD" id="cd07067">
    <property type="entry name" value="HP_PGM_like"/>
    <property type="match status" value="1"/>
</dbReference>
<dbReference type="InterPro" id="IPR013078">
    <property type="entry name" value="His_Pase_superF_clade-1"/>
</dbReference>
<evidence type="ECO:0000313" key="2">
    <source>
        <dbReference type="Proteomes" id="UP000198854"/>
    </source>
</evidence>